<dbReference type="SUPFAM" id="SSF50494">
    <property type="entry name" value="Trypsin-like serine proteases"/>
    <property type="match status" value="1"/>
</dbReference>
<evidence type="ECO:0000256" key="7">
    <source>
        <dbReference type="RuleBase" id="RU004296"/>
    </source>
</evidence>
<keyword evidence="6 7" id="KW-0720">Serine protease</keyword>
<dbReference type="GO" id="GO:0006508">
    <property type="term" value="P:proteolysis"/>
    <property type="evidence" value="ECO:0007669"/>
    <property type="project" value="UniProtKB-KW"/>
</dbReference>
<dbReference type="Proteomes" id="UP000571950">
    <property type="component" value="Unassembled WGS sequence"/>
</dbReference>
<dbReference type="InterPro" id="IPR043504">
    <property type="entry name" value="Peptidase_S1_PA_chymotrypsin"/>
</dbReference>
<evidence type="ECO:0000313" key="11">
    <source>
        <dbReference type="Proteomes" id="UP000571950"/>
    </source>
</evidence>
<evidence type="ECO:0000256" key="2">
    <source>
        <dbReference type="ARBA" id="ARBA00008764"/>
    </source>
</evidence>
<evidence type="ECO:0000256" key="8">
    <source>
        <dbReference type="SAM" id="MobiDB-lite"/>
    </source>
</evidence>
<dbReference type="InterPro" id="IPR009003">
    <property type="entry name" value="Peptidase_S1_PA"/>
</dbReference>
<dbReference type="PRINTS" id="PR00839">
    <property type="entry name" value="V8PROTEASE"/>
</dbReference>
<dbReference type="AlphaFoldDB" id="A0A7W6FQB6"/>
<feature type="transmembrane region" description="Helical" evidence="9">
    <location>
        <begin position="338"/>
        <end position="357"/>
    </location>
</feature>
<keyword evidence="9" id="KW-1133">Transmembrane helix</keyword>
<comment type="similarity">
    <text evidence="2 7">Belongs to the peptidase S1B family.</text>
</comment>
<evidence type="ECO:0000256" key="3">
    <source>
        <dbReference type="ARBA" id="ARBA00022670"/>
    </source>
</evidence>
<evidence type="ECO:0000256" key="9">
    <source>
        <dbReference type="SAM" id="Phobius"/>
    </source>
</evidence>
<dbReference type="RefSeq" id="WP_246343614.1">
    <property type="nucleotide sequence ID" value="NZ_BSPS01000040.1"/>
</dbReference>
<evidence type="ECO:0000256" key="1">
    <source>
        <dbReference type="ARBA" id="ARBA00004613"/>
    </source>
</evidence>
<dbReference type="Gene3D" id="2.40.10.10">
    <property type="entry name" value="Trypsin-like serine proteases"/>
    <property type="match status" value="2"/>
</dbReference>
<dbReference type="EMBL" id="JACIDT010000007">
    <property type="protein sequence ID" value="MBB3926517.1"/>
    <property type="molecule type" value="Genomic_DNA"/>
</dbReference>
<feature type="chain" id="PRO_5031594247" description="Serine protease" evidence="7">
    <location>
        <begin position="33"/>
        <end position="536"/>
    </location>
</feature>
<keyword evidence="11" id="KW-1185">Reference proteome</keyword>
<accession>A0A7W6FQB6</accession>
<feature type="transmembrane region" description="Helical" evidence="9">
    <location>
        <begin position="307"/>
        <end position="326"/>
    </location>
</feature>
<keyword evidence="9" id="KW-0812">Transmembrane</keyword>
<feature type="region of interest" description="Disordered" evidence="8">
    <location>
        <begin position="270"/>
        <end position="289"/>
    </location>
</feature>
<comment type="subcellular location">
    <subcellularLocation>
        <location evidence="1">Secreted</location>
    </subcellularLocation>
</comment>
<evidence type="ECO:0000256" key="6">
    <source>
        <dbReference type="ARBA" id="ARBA00022825"/>
    </source>
</evidence>
<dbReference type="GO" id="GO:0008236">
    <property type="term" value="F:serine-type peptidase activity"/>
    <property type="evidence" value="ECO:0007669"/>
    <property type="project" value="UniProtKB-KW"/>
</dbReference>
<dbReference type="InterPro" id="IPR008256">
    <property type="entry name" value="Peptidase_S1B"/>
</dbReference>
<protein>
    <recommendedName>
        <fullName evidence="7">Serine protease</fullName>
        <ecNumber evidence="7">3.4.21.-</ecNumber>
    </recommendedName>
</protein>
<dbReference type="PANTHER" id="PTHR43019">
    <property type="entry name" value="SERINE ENDOPROTEASE DEGS"/>
    <property type="match status" value="1"/>
</dbReference>
<keyword evidence="9" id="KW-0472">Membrane</keyword>
<name>A0A7W6FQB6_9SPHN</name>
<evidence type="ECO:0000313" key="10">
    <source>
        <dbReference type="EMBL" id="MBB3926517.1"/>
    </source>
</evidence>
<gene>
    <name evidence="10" type="ORF">GGR43_002237</name>
</gene>
<dbReference type="GO" id="GO:0005576">
    <property type="term" value="C:extracellular region"/>
    <property type="evidence" value="ECO:0007669"/>
    <property type="project" value="UniProtKB-SubCell"/>
</dbReference>
<dbReference type="EC" id="3.4.21.-" evidence="7"/>
<organism evidence="10 11">
    <name type="scientific">Sphingobium jiangsuense</name>
    <dbReference type="NCBI Taxonomy" id="870476"/>
    <lineage>
        <taxon>Bacteria</taxon>
        <taxon>Pseudomonadati</taxon>
        <taxon>Pseudomonadota</taxon>
        <taxon>Alphaproteobacteria</taxon>
        <taxon>Sphingomonadales</taxon>
        <taxon>Sphingomonadaceae</taxon>
        <taxon>Sphingobium</taxon>
    </lineage>
</organism>
<dbReference type="Pfam" id="PF13365">
    <property type="entry name" value="Trypsin_2"/>
    <property type="match status" value="1"/>
</dbReference>
<feature type="signal peptide" evidence="7">
    <location>
        <begin position="1"/>
        <end position="32"/>
    </location>
</feature>
<keyword evidence="5 7" id="KW-0378">Hydrolase</keyword>
<dbReference type="PANTHER" id="PTHR43019:SF23">
    <property type="entry name" value="PROTEASE DO-LIKE 5, CHLOROPLASTIC"/>
    <property type="match status" value="1"/>
</dbReference>
<evidence type="ECO:0000256" key="5">
    <source>
        <dbReference type="ARBA" id="ARBA00022801"/>
    </source>
</evidence>
<reference evidence="10 11" key="1">
    <citation type="submission" date="2020-08" db="EMBL/GenBank/DDBJ databases">
        <title>Genomic Encyclopedia of Type Strains, Phase IV (KMG-IV): sequencing the most valuable type-strain genomes for metagenomic binning, comparative biology and taxonomic classification.</title>
        <authorList>
            <person name="Goeker M."/>
        </authorList>
    </citation>
    <scope>NUCLEOTIDE SEQUENCE [LARGE SCALE GENOMIC DNA]</scope>
    <source>
        <strain evidence="10 11">DSM 26189</strain>
    </source>
</reference>
<evidence type="ECO:0000256" key="4">
    <source>
        <dbReference type="ARBA" id="ARBA00022729"/>
    </source>
</evidence>
<keyword evidence="3 7" id="KW-0645">Protease</keyword>
<keyword evidence="4 7" id="KW-0732">Signal</keyword>
<comment type="caution">
    <text evidence="10">The sequence shown here is derived from an EMBL/GenBank/DDBJ whole genome shotgun (WGS) entry which is preliminary data.</text>
</comment>
<sequence length="536" mass="56637">MTMHPGRALRLLSASLILLLATLAGGALPARAEQLDVAATVRGVVRVVIIATNGQDAYFVGHGSGFAVAPDKVLTNAHVVELLRTEPNLVVGIIPSQGKRSYGGKVIAYSPGNDLALIRLTEGRLPVSTFFAGAVSDGQHVTAIGYPGAVDRAQGLDLDEMIQPLSPVKTSGTVSMGRASHGFDTLLHTAPMAQGNSGGPLVDDCGRVLGVNSFGSQSESDGDAEFGFAISNREVASFLRQAGVSFQRTSVPCRSIAELDAEEARRAAEEEARRTELERAQAESREKALRQARDQAEQQIYSARENAVAIAGLLLVLGGLALGATMMFHVQGREKERLWAGIGGGVLLVGAALVFLLRPSFADIDERIAQPEAGNAAEADLSASLQAVGTNICRIDEGRSRITVSGVEDVPLRWAEGGCINGDTQYGQDGPGWSRIFVPGNEDVISVNSFDPATGTYKVERYLADEDVLAQAREMRGRFTFSGCTADAGTLEKLQQMQAEIRSILPAQPNERLVYKCSRAPSGGSKGNGKTTAPAP</sequence>
<proteinExistence type="inferred from homology"/>